<dbReference type="AlphaFoldDB" id="A0A1F8GHX2"/>
<sequence>MSKKTSVIVSIIVLLLIVAMGFYAIPFKGERVDIRKFAGSVTGIEGEVITLRGIFTGLPGTIPEEISSERDFSFRTDETTRFEKVDIGWPTWEEVAAAPNGYLEFSVEDLVQTQGEGTLDDLKNLFLSNPGAVYVEADFRASIHNSKNPVASAILYKLINMPSPPTRTP</sequence>
<evidence type="ECO:0000256" key="1">
    <source>
        <dbReference type="SAM" id="Phobius"/>
    </source>
</evidence>
<accession>A0A1F8GHX2</accession>
<name>A0A1F8GHX2_9BACT</name>
<feature type="transmembrane region" description="Helical" evidence="1">
    <location>
        <begin position="6"/>
        <end position="25"/>
    </location>
</feature>
<keyword evidence="1" id="KW-0812">Transmembrane</keyword>
<evidence type="ECO:0000313" key="3">
    <source>
        <dbReference type="Proteomes" id="UP000178911"/>
    </source>
</evidence>
<dbReference type="EMBL" id="MGKJ01000014">
    <property type="protein sequence ID" value="OGN24019.1"/>
    <property type="molecule type" value="Genomic_DNA"/>
</dbReference>
<protein>
    <submittedName>
        <fullName evidence="2">Uncharacterized protein</fullName>
    </submittedName>
</protein>
<dbReference type="Proteomes" id="UP000178911">
    <property type="component" value="Unassembled WGS sequence"/>
</dbReference>
<reference evidence="2 3" key="1">
    <citation type="journal article" date="2016" name="Nat. Commun.">
        <title>Thousands of microbial genomes shed light on interconnected biogeochemical processes in an aquifer system.</title>
        <authorList>
            <person name="Anantharaman K."/>
            <person name="Brown C.T."/>
            <person name="Hug L.A."/>
            <person name="Sharon I."/>
            <person name="Castelle C.J."/>
            <person name="Probst A.J."/>
            <person name="Thomas B.C."/>
            <person name="Singh A."/>
            <person name="Wilkins M.J."/>
            <person name="Karaoz U."/>
            <person name="Brodie E.L."/>
            <person name="Williams K.H."/>
            <person name="Hubbard S.S."/>
            <person name="Banfield J.F."/>
        </authorList>
    </citation>
    <scope>NUCLEOTIDE SEQUENCE [LARGE SCALE GENOMIC DNA]</scope>
</reference>
<keyword evidence="1" id="KW-0472">Membrane</keyword>
<gene>
    <name evidence="2" type="ORF">A3A13_03025</name>
</gene>
<organism evidence="2 3">
    <name type="scientific">Candidatus Yanofskybacteria bacterium RIFCSPLOWO2_01_FULL_43_22</name>
    <dbReference type="NCBI Taxonomy" id="1802695"/>
    <lineage>
        <taxon>Bacteria</taxon>
        <taxon>Candidatus Yanofskyibacteriota</taxon>
    </lineage>
</organism>
<keyword evidence="1" id="KW-1133">Transmembrane helix</keyword>
<comment type="caution">
    <text evidence="2">The sequence shown here is derived from an EMBL/GenBank/DDBJ whole genome shotgun (WGS) entry which is preliminary data.</text>
</comment>
<evidence type="ECO:0000313" key="2">
    <source>
        <dbReference type="EMBL" id="OGN24019.1"/>
    </source>
</evidence>
<proteinExistence type="predicted"/>